<protein>
    <submittedName>
        <fullName evidence="3">Uncharacterized protein</fullName>
    </submittedName>
</protein>
<name>A0AAN9VJL1_9ORTH</name>
<keyword evidence="2" id="KW-0472">Membrane</keyword>
<accession>A0AAN9VJL1</accession>
<evidence type="ECO:0000313" key="3">
    <source>
        <dbReference type="EMBL" id="KAK7863000.1"/>
    </source>
</evidence>
<evidence type="ECO:0000256" key="2">
    <source>
        <dbReference type="SAM" id="Phobius"/>
    </source>
</evidence>
<keyword evidence="2" id="KW-0812">Transmembrane</keyword>
<feature type="compositionally biased region" description="Polar residues" evidence="1">
    <location>
        <begin position="50"/>
        <end position="66"/>
    </location>
</feature>
<feature type="compositionally biased region" description="Pro residues" evidence="1">
    <location>
        <begin position="88"/>
        <end position="98"/>
    </location>
</feature>
<dbReference type="AlphaFoldDB" id="A0AAN9VJL1"/>
<proteinExistence type="predicted"/>
<evidence type="ECO:0000313" key="4">
    <source>
        <dbReference type="Proteomes" id="UP001378592"/>
    </source>
</evidence>
<feature type="compositionally biased region" description="Basic and acidic residues" evidence="1">
    <location>
        <begin position="70"/>
        <end position="79"/>
    </location>
</feature>
<reference evidence="3 4" key="1">
    <citation type="submission" date="2024-03" db="EMBL/GenBank/DDBJ databases">
        <title>The genome assembly and annotation of the cricket Gryllus longicercus Weissman &amp; Gray.</title>
        <authorList>
            <person name="Szrajer S."/>
            <person name="Gray D."/>
            <person name="Ylla G."/>
        </authorList>
    </citation>
    <scope>NUCLEOTIDE SEQUENCE [LARGE SCALE GENOMIC DNA]</scope>
    <source>
        <strain evidence="3">DAG 2021-001</strain>
        <tissue evidence="3">Whole body minus gut</tissue>
    </source>
</reference>
<sequence length="213" mass="22769">MPSEQFTIDDSSKGRGETSFRACVIALLIFLLFCVTIIIVLLVVKKDTGPGTTAKSEDGGSSSNHTGDGPGKEDRRDSEGASEGTTPAGPPSTPPPLAPAGKATEETTTEKTASRDSSEDRSSSEIKHVKASTEYPSSTEHSASTEPRRGLVGVDETTDYTGSSTEFSMAVLTGSTVLPEMPRSTESETLSKYYEYVHEKSFQGDHRLFCGRF</sequence>
<gene>
    <name evidence="3" type="ORF">R5R35_014553</name>
</gene>
<organism evidence="3 4">
    <name type="scientific">Gryllus longicercus</name>
    <dbReference type="NCBI Taxonomy" id="2509291"/>
    <lineage>
        <taxon>Eukaryota</taxon>
        <taxon>Metazoa</taxon>
        <taxon>Ecdysozoa</taxon>
        <taxon>Arthropoda</taxon>
        <taxon>Hexapoda</taxon>
        <taxon>Insecta</taxon>
        <taxon>Pterygota</taxon>
        <taxon>Neoptera</taxon>
        <taxon>Polyneoptera</taxon>
        <taxon>Orthoptera</taxon>
        <taxon>Ensifera</taxon>
        <taxon>Gryllidea</taxon>
        <taxon>Grylloidea</taxon>
        <taxon>Gryllidae</taxon>
        <taxon>Gryllinae</taxon>
        <taxon>Gryllus</taxon>
    </lineage>
</organism>
<keyword evidence="2" id="KW-1133">Transmembrane helix</keyword>
<dbReference type="EMBL" id="JAZDUA010000246">
    <property type="protein sequence ID" value="KAK7863000.1"/>
    <property type="molecule type" value="Genomic_DNA"/>
</dbReference>
<evidence type="ECO:0000256" key="1">
    <source>
        <dbReference type="SAM" id="MobiDB-lite"/>
    </source>
</evidence>
<feature type="compositionally biased region" description="Polar residues" evidence="1">
    <location>
        <begin position="134"/>
        <end position="145"/>
    </location>
</feature>
<keyword evidence="4" id="KW-1185">Reference proteome</keyword>
<feature type="compositionally biased region" description="Basic and acidic residues" evidence="1">
    <location>
        <begin position="103"/>
        <end position="128"/>
    </location>
</feature>
<feature type="transmembrane region" description="Helical" evidence="2">
    <location>
        <begin position="20"/>
        <end position="44"/>
    </location>
</feature>
<comment type="caution">
    <text evidence="3">The sequence shown here is derived from an EMBL/GenBank/DDBJ whole genome shotgun (WGS) entry which is preliminary data.</text>
</comment>
<feature type="region of interest" description="Disordered" evidence="1">
    <location>
        <begin position="48"/>
        <end position="151"/>
    </location>
</feature>
<dbReference type="Proteomes" id="UP001378592">
    <property type="component" value="Unassembled WGS sequence"/>
</dbReference>